<reference evidence="16 17" key="1">
    <citation type="journal article" date="2018" name="Nat. Ecol. Evol.">
        <title>Shark genomes provide insights into elasmobranch evolution and the origin of vertebrates.</title>
        <authorList>
            <person name="Hara Y"/>
            <person name="Yamaguchi K"/>
            <person name="Onimaru K"/>
            <person name="Kadota M"/>
            <person name="Koyanagi M"/>
            <person name="Keeley SD"/>
            <person name="Tatsumi K"/>
            <person name="Tanaka K"/>
            <person name="Motone F"/>
            <person name="Kageyama Y"/>
            <person name="Nozu R"/>
            <person name="Adachi N"/>
            <person name="Nishimura O"/>
            <person name="Nakagawa R"/>
            <person name="Tanegashima C"/>
            <person name="Kiyatake I"/>
            <person name="Matsumoto R"/>
            <person name="Murakumo K"/>
            <person name="Nishida K"/>
            <person name="Terakita A"/>
            <person name="Kuratani S"/>
            <person name="Sato K"/>
            <person name="Hyodo S Kuraku.S."/>
        </authorList>
    </citation>
    <scope>NUCLEOTIDE SEQUENCE [LARGE SCALE GENOMIC DNA]</scope>
</reference>
<dbReference type="PRINTS" id="PR00261">
    <property type="entry name" value="LDLRECEPTOR"/>
</dbReference>
<keyword evidence="5" id="KW-0732">Signal</keyword>
<feature type="domain" description="EGF-like" evidence="15">
    <location>
        <begin position="805"/>
        <end position="841"/>
    </location>
</feature>
<dbReference type="InterPro" id="IPR023415">
    <property type="entry name" value="LDLR_class-A_CS"/>
</dbReference>
<dbReference type="CDD" id="cd00054">
    <property type="entry name" value="EGF_CA"/>
    <property type="match status" value="1"/>
</dbReference>
<feature type="domain" description="EGF-like" evidence="15">
    <location>
        <begin position="131"/>
        <end position="167"/>
    </location>
</feature>
<sequence length="1243" mass="140146">MFWVNQRDDINSKVHIETAGMDGSGRKVLVVLDSFKPIGLTLDYPTERLYWFNEDYESVETVSVDGSGRFSISNLDIRKPQGFSVFENSFYWSEASRVHVSHHLKRPKEVLLDPAVVSILTITNQQQSSHQCQKAECSHICLLSPLNTKGYKCACPQGTYLVSGKCEDTWEVQQDYDTTLQCDRTFFLCDDGSECVSMDYKCDGDRDCPDGSDEIGCSEVCDDPDAFHCSDGTRCIQGALRCDGIAQCPDGSDEMSCSQESDTCGFWCDHHQRCIPSDWICDGSEDCTDKTDEFNCDCSSDDFICNDGQCISLAFRCDSKYDCKDHSDEHNCPRKKTACMPDEVMCPVSKECIIKEWWCDDDMDCEDGMDEQNCKVSKVKCREYQWTCGDHSQCIPDFWYCDGQRDCKDGSDEIKCQPRLCMSSEFQCANSKCINMTLVCNGKDDCADGSDEGDDCGVQECKNCTHVCYRTPHGPKCGCETGFKFMTDFHTCIDVDECKELLTRPCSQICLNMNGTYSCSCHSGFLLHHDGYSCKVTGAEPVLLVTIHHDILLYGLHSAEKDILPEVFKTVIFSLDYDWKEKVIFWVDAFSESIKWMKLDLKDEGTLIKGIKSDCVAVDWVGRNIYWTDGVASHILAAKLNLTLNGSQEYTVVVDTDIDQPNSLVLQPLNGLMYWAEIGGEPHIERAGMDGTNRRLLIKSGLGWPTSLTIDPLGRKLLWADSKLHCIGVANLDGSNIKIFQLTHTRRPFAVALFEDEIFWTDVERRTVQKVDRLGKNRIVLWKRNVQPYGLKVMHEVLQPQVYNPCEKMGCKHLCLLGPGLKASCHCALGMLLADDGISCLKSDDERFLLTISPTVLVQVYLRHLQPDTGLKTLPEHVAYQLINNQVSSADYIWKDKLVYFSDSEEGTVGKVLLGSNSSSMQRIFQVNGIISLTVDWLSGNLYWITSNPSVIEVASGNGAYRLVLIDYLYHSTSLSLYPPNGIMCFSDWGLEDQKVGPRIECSQMDGQKRKVLWRKCRLPTGLLIADSGTRLYWIDLDHNVIDSVLLDGSEFHEIQAGLEAQSVFVYGENTLFWTTVNNGYTRMWYNRIGQKKQLWFEVKQKIVGLKVYNRLQQQGYNFCSENNGGCDHLCLAYPGGRSCRCSTGYLLTNGSKCEAMECQPETWQCQDQLSCILNEQVCDGKKHCADGSDEMKFLLVAIGTIVFKKRAAKRRAGANLQQTTTSHGNQTFRNEAFLEVPEVMQK</sequence>
<dbReference type="Gene3D" id="2.120.10.30">
    <property type="entry name" value="TolB, C-terminal domain"/>
    <property type="match status" value="3"/>
</dbReference>
<dbReference type="Proteomes" id="UP000287033">
    <property type="component" value="Unassembled WGS sequence"/>
</dbReference>
<comment type="caution">
    <text evidence="12">Lacks conserved residue(s) required for the propagation of feature annotation.</text>
</comment>
<dbReference type="InterPro" id="IPR001881">
    <property type="entry name" value="EGF-like_Ca-bd_dom"/>
</dbReference>
<proteinExistence type="predicted"/>
<feature type="repeat" description="LDL-receptor class B" evidence="13">
    <location>
        <begin position="671"/>
        <end position="714"/>
    </location>
</feature>
<evidence type="ECO:0000313" key="16">
    <source>
        <dbReference type="EMBL" id="GCC22875.1"/>
    </source>
</evidence>
<evidence type="ECO:0000256" key="3">
    <source>
        <dbReference type="ARBA" id="ARBA00022583"/>
    </source>
</evidence>
<evidence type="ECO:0000256" key="9">
    <source>
        <dbReference type="ARBA" id="ARBA00023157"/>
    </source>
</evidence>
<feature type="domain" description="EGF-like" evidence="15">
    <location>
        <begin position="1119"/>
        <end position="1155"/>
    </location>
</feature>
<dbReference type="OrthoDB" id="8831087at2759"/>
<organism evidence="16 17">
    <name type="scientific">Chiloscyllium punctatum</name>
    <name type="common">Brownbanded bambooshark</name>
    <name type="synonym">Hemiscyllium punctatum</name>
    <dbReference type="NCBI Taxonomy" id="137246"/>
    <lineage>
        <taxon>Eukaryota</taxon>
        <taxon>Metazoa</taxon>
        <taxon>Chordata</taxon>
        <taxon>Craniata</taxon>
        <taxon>Vertebrata</taxon>
        <taxon>Chondrichthyes</taxon>
        <taxon>Elasmobranchii</taxon>
        <taxon>Galeomorphii</taxon>
        <taxon>Galeoidea</taxon>
        <taxon>Orectolobiformes</taxon>
        <taxon>Hemiscylliidae</taxon>
        <taxon>Chiloscyllium</taxon>
    </lineage>
</organism>
<feature type="disulfide bond" evidence="12">
    <location>
        <begin position="305"/>
        <end position="323"/>
    </location>
</feature>
<dbReference type="PROSITE" id="PS51120">
    <property type="entry name" value="LDLRB"/>
    <property type="match status" value="3"/>
</dbReference>
<dbReference type="AlphaFoldDB" id="A0A401RXL3"/>
<dbReference type="Gene3D" id="4.10.400.10">
    <property type="entry name" value="Low-density Lipoprotein Receptor"/>
    <property type="match status" value="8"/>
</dbReference>
<evidence type="ECO:0000256" key="8">
    <source>
        <dbReference type="ARBA" id="ARBA00023136"/>
    </source>
</evidence>
<dbReference type="SUPFAM" id="SSF57424">
    <property type="entry name" value="LDL receptor-like module"/>
    <property type="match status" value="8"/>
</dbReference>
<feature type="disulfide bond" evidence="12">
    <location>
        <begin position="401"/>
        <end position="416"/>
    </location>
</feature>
<dbReference type="SMART" id="SM00179">
    <property type="entry name" value="EGF_CA"/>
    <property type="match status" value="2"/>
</dbReference>
<feature type="disulfide bond" evidence="12">
    <location>
        <begin position="298"/>
        <end position="310"/>
    </location>
</feature>
<keyword evidence="10" id="KW-0675">Receptor</keyword>
<dbReference type="GO" id="GO:0006898">
    <property type="term" value="P:receptor-mediated endocytosis"/>
    <property type="evidence" value="ECO:0007669"/>
    <property type="project" value="TreeGrafter"/>
</dbReference>
<feature type="disulfide bond" evidence="12">
    <location>
        <begin position="281"/>
        <end position="296"/>
    </location>
</feature>
<dbReference type="EMBL" id="BEZZ01000019">
    <property type="protein sequence ID" value="GCC22875.1"/>
    <property type="molecule type" value="Genomic_DNA"/>
</dbReference>
<evidence type="ECO:0000256" key="2">
    <source>
        <dbReference type="ARBA" id="ARBA00022536"/>
    </source>
</evidence>
<comment type="caution">
    <text evidence="16">The sequence shown here is derived from an EMBL/GenBank/DDBJ whole genome shotgun (WGS) entry which is preliminary data.</text>
</comment>
<dbReference type="InterPro" id="IPR002172">
    <property type="entry name" value="LDrepeatLR_classA_rpt"/>
</dbReference>
<evidence type="ECO:0008006" key="18">
    <source>
        <dbReference type="Google" id="ProtNLM"/>
    </source>
</evidence>
<dbReference type="OMA" id="AKHMEGC"/>
<dbReference type="PANTHER" id="PTHR22722:SF12">
    <property type="entry name" value="EGF-LIKE DOMAIN-CONTAINING PROTEIN"/>
    <property type="match status" value="1"/>
</dbReference>
<keyword evidence="2" id="KW-0245">EGF-like domain</keyword>
<accession>A0A401RXL3</accession>
<dbReference type="SMART" id="SM00181">
    <property type="entry name" value="EGF"/>
    <property type="match status" value="6"/>
</dbReference>
<comment type="subcellular location">
    <subcellularLocation>
        <location evidence="1">Membrane</location>
        <topology evidence="1">Single-pass membrane protein</topology>
    </subcellularLocation>
</comment>
<dbReference type="Gene3D" id="2.10.25.10">
    <property type="entry name" value="Laminin"/>
    <property type="match status" value="2"/>
</dbReference>
<dbReference type="PROSITE" id="PS50068">
    <property type="entry name" value="LDLRA_2"/>
    <property type="match status" value="8"/>
</dbReference>
<dbReference type="SMART" id="SM00135">
    <property type="entry name" value="LY"/>
    <property type="match status" value="9"/>
</dbReference>
<dbReference type="GO" id="GO:0043235">
    <property type="term" value="C:receptor complex"/>
    <property type="evidence" value="ECO:0007669"/>
    <property type="project" value="TreeGrafter"/>
</dbReference>
<evidence type="ECO:0000256" key="12">
    <source>
        <dbReference type="PROSITE-ProRule" id="PRU00124"/>
    </source>
</evidence>
<protein>
    <recommendedName>
        <fullName evidence="18">EGF-like domain-containing protein</fullName>
    </recommendedName>
</protein>
<keyword evidence="7" id="KW-1133">Transmembrane helix</keyword>
<keyword evidence="3" id="KW-0254">Endocytosis</keyword>
<keyword evidence="11" id="KW-0325">Glycoprotein</keyword>
<keyword evidence="8" id="KW-0472">Membrane</keyword>
<feature type="disulfide bond" evidence="12">
    <location>
        <begin position="428"/>
        <end position="446"/>
    </location>
</feature>
<dbReference type="GO" id="GO:0042562">
    <property type="term" value="F:hormone binding"/>
    <property type="evidence" value="ECO:0007669"/>
    <property type="project" value="TreeGrafter"/>
</dbReference>
<dbReference type="InterPro" id="IPR049883">
    <property type="entry name" value="NOTCH1_EGF-like"/>
</dbReference>
<dbReference type="STRING" id="137246.A0A401RXL3"/>
<feature type="domain" description="EGF-like" evidence="15">
    <location>
        <begin position="497"/>
        <end position="535"/>
    </location>
</feature>
<feature type="disulfide bond" evidence="12">
    <location>
        <begin position="202"/>
        <end position="217"/>
    </location>
</feature>
<feature type="disulfide bond" evidence="12">
    <location>
        <begin position="359"/>
        <end position="374"/>
    </location>
</feature>
<dbReference type="SUPFAM" id="SSF57196">
    <property type="entry name" value="EGF/Laminin"/>
    <property type="match status" value="2"/>
</dbReference>
<dbReference type="SUPFAM" id="SSF63825">
    <property type="entry name" value="YWTD domain"/>
    <property type="match status" value="3"/>
</dbReference>
<evidence type="ECO:0000259" key="14">
    <source>
        <dbReference type="SMART" id="SM00179"/>
    </source>
</evidence>
<dbReference type="SMART" id="SM00192">
    <property type="entry name" value="LDLa"/>
    <property type="match status" value="8"/>
</dbReference>
<feature type="disulfide bond" evidence="12">
    <location>
        <begin position="421"/>
        <end position="433"/>
    </location>
</feature>
<feature type="domain" description="EGF-like calcium-binding" evidence="14">
    <location>
        <begin position="452"/>
        <end position="493"/>
    </location>
</feature>
<dbReference type="Pfam" id="PF00058">
    <property type="entry name" value="Ldl_recept_b"/>
    <property type="match status" value="1"/>
</dbReference>
<dbReference type="PANTHER" id="PTHR22722">
    <property type="entry name" value="LOW-DENSITY LIPOPROTEIN RECEPTOR-RELATED PROTEIN 2-RELATED"/>
    <property type="match status" value="1"/>
</dbReference>
<evidence type="ECO:0000256" key="4">
    <source>
        <dbReference type="ARBA" id="ARBA00022692"/>
    </source>
</evidence>
<dbReference type="GO" id="GO:0016324">
    <property type="term" value="C:apical plasma membrane"/>
    <property type="evidence" value="ECO:0007669"/>
    <property type="project" value="TreeGrafter"/>
</dbReference>
<dbReference type="FunFam" id="2.10.25.10:FF:000119">
    <property type="entry name" value="vitamin K-dependent protein S"/>
    <property type="match status" value="1"/>
</dbReference>
<dbReference type="CDD" id="cd00112">
    <property type="entry name" value="LDLa"/>
    <property type="match status" value="8"/>
</dbReference>
<evidence type="ECO:0000259" key="15">
    <source>
        <dbReference type="SMART" id="SM00181"/>
    </source>
</evidence>
<keyword evidence="4" id="KW-0812">Transmembrane</keyword>
<dbReference type="InterPro" id="IPR036055">
    <property type="entry name" value="LDL_receptor-like_sf"/>
</dbReference>
<dbReference type="InterPro" id="IPR000033">
    <property type="entry name" value="LDLR_classB_rpt"/>
</dbReference>
<evidence type="ECO:0000256" key="7">
    <source>
        <dbReference type="ARBA" id="ARBA00022989"/>
    </source>
</evidence>
<name>A0A401RXL3_CHIPU</name>
<evidence type="ECO:0000256" key="11">
    <source>
        <dbReference type="ARBA" id="ARBA00023180"/>
    </source>
</evidence>
<dbReference type="InterPro" id="IPR000742">
    <property type="entry name" value="EGF"/>
</dbReference>
<feature type="domain" description="EGF-like" evidence="15">
    <location>
        <begin position="181"/>
        <end position="218"/>
    </location>
</feature>
<evidence type="ECO:0000256" key="6">
    <source>
        <dbReference type="ARBA" id="ARBA00022737"/>
    </source>
</evidence>
<feature type="disulfide bond" evidence="12">
    <location>
        <begin position="242"/>
        <end position="257"/>
    </location>
</feature>
<feature type="domain" description="EGF-like" evidence="15">
    <location>
        <begin position="455"/>
        <end position="493"/>
    </location>
</feature>
<feature type="disulfide bond" evidence="12">
    <location>
        <begin position="317"/>
        <end position="332"/>
    </location>
</feature>
<evidence type="ECO:0000256" key="10">
    <source>
        <dbReference type="ARBA" id="ARBA00023170"/>
    </source>
</evidence>
<dbReference type="InterPro" id="IPR051221">
    <property type="entry name" value="LDLR-related"/>
</dbReference>
<feature type="repeat" description="LDL-receptor class B" evidence="13">
    <location>
        <begin position="1"/>
        <end position="46"/>
    </location>
</feature>
<evidence type="ECO:0000256" key="1">
    <source>
        <dbReference type="ARBA" id="ARBA00004167"/>
    </source>
</evidence>
<keyword evidence="17" id="KW-1185">Reference proteome</keyword>
<feature type="domain" description="EGF-like calcium-binding" evidence="14">
    <location>
        <begin position="494"/>
        <end position="535"/>
    </location>
</feature>
<dbReference type="Pfam" id="PF07645">
    <property type="entry name" value="EGF_CA"/>
    <property type="match status" value="1"/>
</dbReference>
<feature type="repeat" description="LDL-receptor class B" evidence="13">
    <location>
        <begin position="47"/>
        <end position="89"/>
    </location>
</feature>
<keyword evidence="6" id="KW-0677">Repeat</keyword>
<dbReference type="InterPro" id="IPR011042">
    <property type="entry name" value="6-blade_b-propeller_TolB-like"/>
</dbReference>
<dbReference type="PROSITE" id="PS01209">
    <property type="entry name" value="LDLRA_1"/>
    <property type="match status" value="3"/>
</dbReference>
<dbReference type="FunFam" id="2.120.10.30:FF:000241">
    <property type="entry name" value="Low-density lipoprotein receptor-related protein 6"/>
    <property type="match status" value="1"/>
</dbReference>
<gene>
    <name evidence="16" type="ORF">chiPu_0001266</name>
</gene>
<dbReference type="Pfam" id="PF14670">
    <property type="entry name" value="FXa_inhibition"/>
    <property type="match status" value="1"/>
</dbReference>
<keyword evidence="9 12" id="KW-1015">Disulfide bond</keyword>
<dbReference type="PROSITE" id="PS01187">
    <property type="entry name" value="EGF_CA"/>
    <property type="match status" value="1"/>
</dbReference>
<evidence type="ECO:0000313" key="17">
    <source>
        <dbReference type="Proteomes" id="UP000287033"/>
    </source>
</evidence>
<dbReference type="Pfam" id="PF00057">
    <property type="entry name" value="Ldl_recept_a"/>
    <property type="match status" value="8"/>
</dbReference>
<evidence type="ECO:0000256" key="5">
    <source>
        <dbReference type="ARBA" id="ARBA00022729"/>
    </source>
</evidence>
<evidence type="ECO:0000256" key="13">
    <source>
        <dbReference type="PROSITE-ProRule" id="PRU00461"/>
    </source>
</evidence>
<dbReference type="GO" id="GO:0005509">
    <property type="term" value="F:calcium ion binding"/>
    <property type="evidence" value="ECO:0007669"/>
    <property type="project" value="InterPro"/>
</dbReference>
<dbReference type="InterPro" id="IPR018097">
    <property type="entry name" value="EGF_Ca-bd_CS"/>
</dbReference>